<dbReference type="InterPro" id="IPR003615">
    <property type="entry name" value="HNH_nuc"/>
</dbReference>
<dbReference type="EMBL" id="JAGMUU010000025">
    <property type="protein sequence ID" value="KAH7123366.1"/>
    <property type="molecule type" value="Genomic_DNA"/>
</dbReference>
<reference evidence="2" key="1">
    <citation type="journal article" date="2021" name="Nat. Commun.">
        <title>Genetic determinants of endophytism in the Arabidopsis root mycobiome.</title>
        <authorList>
            <person name="Mesny F."/>
            <person name="Miyauchi S."/>
            <person name="Thiergart T."/>
            <person name="Pickel B."/>
            <person name="Atanasova L."/>
            <person name="Karlsson M."/>
            <person name="Huettel B."/>
            <person name="Barry K.W."/>
            <person name="Haridas S."/>
            <person name="Chen C."/>
            <person name="Bauer D."/>
            <person name="Andreopoulos W."/>
            <person name="Pangilinan J."/>
            <person name="LaButti K."/>
            <person name="Riley R."/>
            <person name="Lipzen A."/>
            <person name="Clum A."/>
            <person name="Drula E."/>
            <person name="Henrissat B."/>
            <person name="Kohler A."/>
            <person name="Grigoriev I.V."/>
            <person name="Martin F.M."/>
            <person name="Hacquard S."/>
        </authorList>
    </citation>
    <scope>NUCLEOTIDE SEQUENCE</scope>
    <source>
        <strain evidence="2">MPI-CAGE-AT-0021</strain>
    </source>
</reference>
<comment type="caution">
    <text evidence="2">The sequence shown here is derived from an EMBL/GenBank/DDBJ whole genome shotgun (WGS) entry which is preliminary data.</text>
</comment>
<keyword evidence="3" id="KW-1185">Reference proteome</keyword>
<feature type="domain" description="HNH nuclease" evidence="1">
    <location>
        <begin position="159"/>
        <end position="211"/>
    </location>
</feature>
<accession>A0A9P9DQC3</accession>
<evidence type="ECO:0000313" key="2">
    <source>
        <dbReference type="EMBL" id="KAH7123366.1"/>
    </source>
</evidence>
<name>A0A9P9DQC3_9HYPO</name>
<dbReference type="Pfam" id="PF13391">
    <property type="entry name" value="HNH_2"/>
    <property type="match status" value="1"/>
</dbReference>
<dbReference type="OrthoDB" id="5386595at2759"/>
<proteinExistence type="predicted"/>
<dbReference type="Proteomes" id="UP000717696">
    <property type="component" value="Unassembled WGS sequence"/>
</dbReference>
<protein>
    <recommendedName>
        <fullName evidence="1">HNH nuclease domain-containing protein</fullName>
    </recommendedName>
</protein>
<sequence>MSQTQKDVKKTIRKLKRQRQTSVDAECWEEYSEIFQLQQDQVIIQYHLALRAKQVEPETTEDDVREDTMAQLGGWSQLESIAETHTRGHSNWFNLFATSKLGLDLEGGVTRRDTGKQIDYAAAMVKAYCPDPIPDDIRWDPVLSRWVEGGDPEAKNMGAIHAVHLFPWAQVDVMDDIFGKGTAEEIYSPLNGIFLHHKIAHAFEKGYIAIVPDVDPERQDERRHRSREWESQPIKEYKVIVVSQDPAVAEKINFDKERYGMATLQELHGRKLVFKTDFRPGARYLWWAFLNTILRTAWASDEKTVHHAGVRNVTQYWGICGRYVMQNQLLGFVEELGQDADGILEHGIEDEGDKEPNLCAVSVAVCDAIERSVRRQKGDEDDEDDRDE</sequence>
<organism evidence="2 3">
    <name type="scientific">Dactylonectria estremocensis</name>
    <dbReference type="NCBI Taxonomy" id="1079267"/>
    <lineage>
        <taxon>Eukaryota</taxon>
        <taxon>Fungi</taxon>
        <taxon>Dikarya</taxon>
        <taxon>Ascomycota</taxon>
        <taxon>Pezizomycotina</taxon>
        <taxon>Sordariomycetes</taxon>
        <taxon>Hypocreomycetidae</taxon>
        <taxon>Hypocreales</taxon>
        <taxon>Nectriaceae</taxon>
        <taxon>Dactylonectria</taxon>
    </lineage>
</organism>
<gene>
    <name evidence="2" type="ORF">B0J13DRAFT_484766</name>
</gene>
<evidence type="ECO:0000259" key="1">
    <source>
        <dbReference type="Pfam" id="PF13391"/>
    </source>
</evidence>
<dbReference type="AlphaFoldDB" id="A0A9P9DQC3"/>
<evidence type="ECO:0000313" key="3">
    <source>
        <dbReference type="Proteomes" id="UP000717696"/>
    </source>
</evidence>